<organism evidence="1 2">
    <name type="scientific">Pararge aegeria aegeria</name>
    <dbReference type="NCBI Taxonomy" id="348720"/>
    <lineage>
        <taxon>Eukaryota</taxon>
        <taxon>Metazoa</taxon>
        <taxon>Ecdysozoa</taxon>
        <taxon>Arthropoda</taxon>
        <taxon>Hexapoda</taxon>
        <taxon>Insecta</taxon>
        <taxon>Pterygota</taxon>
        <taxon>Neoptera</taxon>
        <taxon>Endopterygota</taxon>
        <taxon>Lepidoptera</taxon>
        <taxon>Glossata</taxon>
        <taxon>Ditrysia</taxon>
        <taxon>Papilionoidea</taxon>
        <taxon>Nymphalidae</taxon>
        <taxon>Satyrinae</taxon>
        <taxon>Satyrini</taxon>
        <taxon>Parargina</taxon>
        <taxon>Pararge</taxon>
    </lineage>
</organism>
<proteinExistence type="predicted"/>
<comment type="caution">
    <text evidence="1">The sequence shown here is derived from an EMBL/GenBank/DDBJ whole genome shotgun (WGS) entry which is preliminary data.</text>
</comment>
<name>A0A8S4S8F4_9NEOP</name>
<evidence type="ECO:0000313" key="1">
    <source>
        <dbReference type="EMBL" id="CAH2250518.1"/>
    </source>
</evidence>
<keyword evidence="2" id="KW-1185">Reference proteome</keyword>
<reference evidence="1" key="1">
    <citation type="submission" date="2022-03" db="EMBL/GenBank/DDBJ databases">
        <authorList>
            <person name="Lindestad O."/>
        </authorList>
    </citation>
    <scope>NUCLEOTIDE SEQUENCE</scope>
</reference>
<evidence type="ECO:0000313" key="2">
    <source>
        <dbReference type="Proteomes" id="UP000838756"/>
    </source>
</evidence>
<dbReference type="AlphaFoldDB" id="A0A8S4S8F4"/>
<dbReference type="Proteomes" id="UP000838756">
    <property type="component" value="Unassembled WGS sequence"/>
</dbReference>
<protein>
    <submittedName>
        <fullName evidence="1">Jg9600 protein</fullName>
    </submittedName>
</protein>
<gene>
    <name evidence="1" type="primary">jg9600</name>
    <name evidence="1" type="ORF">PAEG_LOCUS22092</name>
</gene>
<sequence length="83" mass="9228">MIKWVATNLSRHKSPAFGTGYLVTAALGGPQRGRRTTSKESLTGAGKKRPRIVDFGTPYKRYVQQWTSIGWNDDDDESVSTLL</sequence>
<accession>A0A8S4S8F4</accession>
<dbReference type="EMBL" id="CAKXAJ010026008">
    <property type="protein sequence ID" value="CAH2250518.1"/>
    <property type="molecule type" value="Genomic_DNA"/>
</dbReference>